<evidence type="ECO:0000313" key="1">
    <source>
        <dbReference type="EMBL" id="ARN18491.1"/>
    </source>
</evidence>
<dbReference type="KEGG" id="rgu:A4W93_00355"/>
<organism evidence="1 2">
    <name type="scientific">Piscinibacter gummiphilus</name>
    <dbReference type="NCBI Taxonomy" id="946333"/>
    <lineage>
        <taxon>Bacteria</taxon>
        <taxon>Pseudomonadati</taxon>
        <taxon>Pseudomonadota</taxon>
        <taxon>Betaproteobacteria</taxon>
        <taxon>Burkholderiales</taxon>
        <taxon>Sphaerotilaceae</taxon>
        <taxon>Piscinibacter</taxon>
    </lineage>
</organism>
<accession>A0A1W6L2J2</accession>
<reference evidence="1 2" key="1">
    <citation type="submission" date="2016-04" db="EMBL/GenBank/DDBJ databases">
        <title>Complete genome sequence of natural rubber-degrading, novel Gram-negative bacterium, Rhizobacter gummiphilus strain NS21.</title>
        <authorList>
            <person name="Tabata M."/>
            <person name="Kasai D."/>
            <person name="Fukuda M."/>
        </authorList>
    </citation>
    <scope>NUCLEOTIDE SEQUENCE [LARGE SCALE GENOMIC DNA]</scope>
    <source>
        <strain evidence="1 2">NS21</strain>
    </source>
</reference>
<dbReference type="EMBL" id="CP015118">
    <property type="protein sequence ID" value="ARN18491.1"/>
    <property type="molecule type" value="Genomic_DNA"/>
</dbReference>
<dbReference type="STRING" id="946333.A4W93_00355"/>
<keyword evidence="2" id="KW-1185">Reference proteome</keyword>
<protein>
    <submittedName>
        <fullName evidence="1">Thioredoxin</fullName>
    </submittedName>
</protein>
<sequence>MDNVPAHPVASRADWLAARKRLLAHEKEFTRTRDRLAEERRALPWVKVDTDYTFETPEGPKSLAELFGSNSQLFVYHFMLGPGDAEGCVGCSFIADHLVGTRVHLEHHDVSVVLVSRAPLDDIRRYQQRMGWDLRWVSSAGSSFNHDYGVGFTPEEVASGEVAYNYGKVKSWGPDAPGVSTFYRNAQGEVFHTYSSYARGGEDLLTTYMVLDMMPLGRNETGADGKMTDWLRRHDAYPDAVKPAPGCCG</sequence>
<dbReference type="Pfam" id="PF05988">
    <property type="entry name" value="DUF899"/>
    <property type="match status" value="1"/>
</dbReference>
<dbReference type="SUPFAM" id="SSF52833">
    <property type="entry name" value="Thioredoxin-like"/>
    <property type="match status" value="1"/>
</dbReference>
<gene>
    <name evidence="1" type="ORF">A4W93_00355</name>
</gene>
<name>A0A1W6L2J2_9BURK</name>
<dbReference type="AlphaFoldDB" id="A0A1W6L2J2"/>
<dbReference type="InterPro" id="IPR036249">
    <property type="entry name" value="Thioredoxin-like_sf"/>
</dbReference>
<dbReference type="Proteomes" id="UP000193427">
    <property type="component" value="Chromosome"/>
</dbReference>
<proteinExistence type="predicted"/>
<dbReference type="OrthoDB" id="574359at2"/>
<evidence type="ECO:0000313" key="2">
    <source>
        <dbReference type="Proteomes" id="UP000193427"/>
    </source>
</evidence>
<dbReference type="RefSeq" id="WP_085748723.1">
    <property type="nucleotide sequence ID" value="NZ_BSPR01000010.1"/>
</dbReference>
<dbReference type="InterPro" id="IPR010296">
    <property type="entry name" value="DUF899_thioredox"/>
</dbReference>